<dbReference type="RefSeq" id="XP_016759272.1">
    <property type="nucleotide sequence ID" value="XM_016909824.1"/>
</dbReference>
<gene>
    <name evidence="1" type="ORF">SEPMUDRAFT_68476</name>
</gene>
<dbReference type="GeneID" id="27906961"/>
<evidence type="ECO:0000313" key="1">
    <source>
        <dbReference type="EMBL" id="EMF11151.1"/>
    </source>
</evidence>
<keyword evidence="2" id="KW-1185">Reference proteome</keyword>
<name>M3CDR3_SPHMS</name>
<dbReference type="EMBL" id="KB456266">
    <property type="protein sequence ID" value="EMF11151.1"/>
    <property type="molecule type" value="Genomic_DNA"/>
</dbReference>
<dbReference type="AlphaFoldDB" id="M3CDR3"/>
<organism evidence="1 2">
    <name type="scientific">Sphaerulina musiva (strain SO2202)</name>
    <name type="common">Poplar stem canker fungus</name>
    <name type="synonym">Septoria musiva</name>
    <dbReference type="NCBI Taxonomy" id="692275"/>
    <lineage>
        <taxon>Eukaryota</taxon>
        <taxon>Fungi</taxon>
        <taxon>Dikarya</taxon>
        <taxon>Ascomycota</taxon>
        <taxon>Pezizomycotina</taxon>
        <taxon>Dothideomycetes</taxon>
        <taxon>Dothideomycetidae</taxon>
        <taxon>Mycosphaerellales</taxon>
        <taxon>Mycosphaerellaceae</taxon>
        <taxon>Sphaerulina</taxon>
    </lineage>
</organism>
<dbReference type="HOGENOM" id="CLU_014593_0_0_1"/>
<dbReference type="OMA" id="PSAQWAH"/>
<sequence length="524" mass="56656">MISYNRLIISILNKATLNAADAASVAGLLDTVLALVQLWLCTSDPGVATLAQQLLLDLLKIDQEIQPGPDSHLPSGGQGLMWKRLFGDQDVYRMFFEACSVISTASPSLSLSKGQKTLAQARLMEWLPKVAAMDWNAVARSYHPEIEAEFKSQGGLLGFATSYMVDTKDDVLMYRCLIDFYSEILDATGPRASHLETSEPSAGLAYLITKGVHTSTAAIYLQLPGTAIDPLEAMFLYGPAANYIATYASRYPSHFLASQLPQQVNQRLSTALDQSPAKWAHAESPKHDLHLLASLPRDALLTSSGGWQSSPLSLVPSKATNPDALNTLATIFHGPNRDIVFGSASNGSSTEPGLEKEAALARALYHHYLSHNPRFWQDIVSHADTVALKDLALSAINVLVSIITANWSESPHVEIPNTMVSAPSGHIALLSPPAVEYTMPYMLKPPRTFANLVGGRGDSESSAYKIAAAKFDALRALNSRLETQVRQTPGAGYEDILRTVSRKLADGPWGREGEVGGHIATLEL</sequence>
<dbReference type="eggNOG" id="ENOG502S03U">
    <property type="taxonomic scope" value="Eukaryota"/>
</dbReference>
<proteinExistence type="predicted"/>
<reference evidence="1 2" key="1">
    <citation type="journal article" date="2012" name="PLoS Pathog.">
        <title>Diverse lifestyles and strategies of plant pathogenesis encoded in the genomes of eighteen Dothideomycetes fungi.</title>
        <authorList>
            <person name="Ohm R.A."/>
            <person name="Feau N."/>
            <person name="Henrissat B."/>
            <person name="Schoch C.L."/>
            <person name="Horwitz B.A."/>
            <person name="Barry K.W."/>
            <person name="Condon B.J."/>
            <person name="Copeland A.C."/>
            <person name="Dhillon B."/>
            <person name="Glaser F."/>
            <person name="Hesse C.N."/>
            <person name="Kosti I."/>
            <person name="LaButti K."/>
            <person name="Lindquist E.A."/>
            <person name="Lucas S."/>
            <person name="Salamov A.A."/>
            <person name="Bradshaw R.E."/>
            <person name="Ciuffetti L."/>
            <person name="Hamelin R.C."/>
            <person name="Kema G.H.J."/>
            <person name="Lawrence C."/>
            <person name="Scott J.A."/>
            <person name="Spatafora J.W."/>
            <person name="Turgeon B.G."/>
            <person name="de Wit P.J.G.M."/>
            <person name="Zhong S."/>
            <person name="Goodwin S.B."/>
            <person name="Grigoriev I.V."/>
        </authorList>
    </citation>
    <scope>NUCLEOTIDE SEQUENCE [LARGE SCALE GENOMIC DNA]</scope>
    <source>
        <strain evidence="1 2">SO2202</strain>
    </source>
</reference>
<dbReference type="OrthoDB" id="4538483at2759"/>
<dbReference type="STRING" id="692275.M3CDR3"/>
<evidence type="ECO:0000313" key="2">
    <source>
        <dbReference type="Proteomes" id="UP000016931"/>
    </source>
</evidence>
<accession>M3CDR3</accession>
<dbReference type="Proteomes" id="UP000016931">
    <property type="component" value="Unassembled WGS sequence"/>
</dbReference>
<protein>
    <submittedName>
        <fullName evidence="1">Uncharacterized protein</fullName>
    </submittedName>
</protein>